<evidence type="ECO:0000313" key="2">
    <source>
        <dbReference type="Proteomes" id="UP001500713"/>
    </source>
</evidence>
<gene>
    <name evidence="1" type="ORF">GCM10009096_01880</name>
</gene>
<reference evidence="2" key="1">
    <citation type="journal article" date="2019" name="Int. J. Syst. Evol. Microbiol.">
        <title>The Global Catalogue of Microorganisms (GCM) 10K type strain sequencing project: providing services to taxonomists for standard genome sequencing and annotation.</title>
        <authorList>
            <consortium name="The Broad Institute Genomics Platform"/>
            <consortium name="The Broad Institute Genome Sequencing Center for Infectious Disease"/>
            <person name="Wu L."/>
            <person name="Ma J."/>
        </authorList>
    </citation>
    <scope>NUCLEOTIDE SEQUENCE [LARGE SCALE GENOMIC DNA]</scope>
    <source>
        <strain evidence="2">JCM 14162</strain>
    </source>
</reference>
<name>A0ABP3JY24_9SPHN</name>
<protein>
    <submittedName>
        <fullName evidence="1">Uncharacterized protein</fullName>
    </submittedName>
</protein>
<proteinExistence type="predicted"/>
<sequence>MAIERKAIRHAAIDVRAFVSGAISAGSEDQGTTNKEKVRLANAKLTATQTPAVFPEYGVQKVAMNASGKSIPPTIIQGRRAPNLVLVLSERRPTTGFTKTSNSLGRKTIKPARPAEIASVSVR</sequence>
<keyword evidence="2" id="KW-1185">Reference proteome</keyword>
<dbReference type="Proteomes" id="UP001500713">
    <property type="component" value="Unassembled WGS sequence"/>
</dbReference>
<evidence type="ECO:0000313" key="1">
    <source>
        <dbReference type="EMBL" id="GAA0464979.1"/>
    </source>
</evidence>
<accession>A0ABP3JY24</accession>
<comment type="caution">
    <text evidence="1">The sequence shown here is derived from an EMBL/GenBank/DDBJ whole genome shotgun (WGS) entry which is preliminary data.</text>
</comment>
<organism evidence="1 2">
    <name type="scientific">Parasphingorhabdus litoris</name>
    <dbReference type="NCBI Taxonomy" id="394733"/>
    <lineage>
        <taxon>Bacteria</taxon>
        <taxon>Pseudomonadati</taxon>
        <taxon>Pseudomonadota</taxon>
        <taxon>Alphaproteobacteria</taxon>
        <taxon>Sphingomonadales</taxon>
        <taxon>Sphingomonadaceae</taxon>
        <taxon>Parasphingorhabdus</taxon>
    </lineage>
</organism>
<dbReference type="EMBL" id="BAAAEM010000002">
    <property type="protein sequence ID" value="GAA0464979.1"/>
    <property type="molecule type" value="Genomic_DNA"/>
</dbReference>